<feature type="transmembrane region" description="Helical" evidence="6">
    <location>
        <begin position="103"/>
        <end position="122"/>
    </location>
</feature>
<keyword evidence="4 6" id="KW-1133">Transmembrane helix</keyword>
<dbReference type="PANTHER" id="PTHR23291:SF50">
    <property type="entry name" value="PROTEIN LIFEGUARD 4"/>
    <property type="match status" value="1"/>
</dbReference>
<comment type="subcellular location">
    <subcellularLocation>
        <location evidence="1">Membrane</location>
        <topology evidence="1">Multi-pass membrane protein</topology>
    </subcellularLocation>
</comment>
<feature type="transmembrane region" description="Helical" evidence="6">
    <location>
        <begin position="12"/>
        <end position="33"/>
    </location>
</feature>
<keyword evidence="8" id="KW-1185">Reference proteome</keyword>
<dbReference type="EMBL" id="SOAZ01000010">
    <property type="protein sequence ID" value="TDT60963.1"/>
    <property type="molecule type" value="Genomic_DNA"/>
</dbReference>
<feature type="transmembrane region" description="Helical" evidence="6">
    <location>
        <begin position="134"/>
        <end position="153"/>
    </location>
</feature>
<name>A0A4R7KQU6_9CLOT</name>
<feature type="transmembrane region" description="Helical" evidence="6">
    <location>
        <begin position="198"/>
        <end position="218"/>
    </location>
</feature>
<evidence type="ECO:0000256" key="4">
    <source>
        <dbReference type="ARBA" id="ARBA00022989"/>
    </source>
</evidence>
<dbReference type="PANTHER" id="PTHR23291">
    <property type="entry name" value="BAX INHIBITOR-RELATED"/>
    <property type="match status" value="1"/>
</dbReference>
<dbReference type="RefSeq" id="WP_133628137.1">
    <property type="nucleotide sequence ID" value="NZ_SOAZ01000010.1"/>
</dbReference>
<gene>
    <name evidence="7" type="ORF">EDD71_11081</name>
</gene>
<evidence type="ECO:0008006" key="9">
    <source>
        <dbReference type="Google" id="ProtNLM"/>
    </source>
</evidence>
<feature type="transmembrane region" description="Helical" evidence="6">
    <location>
        <begin position="159"/>
        <end position="177"/>
    </location>
</feature>
<dbReference type="AlphaFoldDB" id="A0A4R7KQU6"/>
<organism evidence="7 8">
    <name type="scientific">Fonticella tunisiensis</name>
    <dbReference type="NCBI Taxonomy" id="1096341"/>
    <lineage>
        <taxon>Bacteria</taxon>
        <taxon>Bacillati</taxon>
        <taxon>Bacillota</taxon>
        <taxon>Clostridia</taxon>
        <taxon>Eubacteriales</taxon>
        <taxon>Clostridiaceae</taxon>
        <taxon>Fonticella</taxon>
    </lineage>
</organism>
<accession>A0A4R7KQU6</accession>
<evidence type="ECO:0000256" key="5">
    <source>
        <dbReference type="ARBA" id="ARBA00023136"/>
    </source>
</evidence>
<evidence type="ECO:0000256" key="2">
    <source>
        <dbReference type="ARBA" id="ARBA00010350"/>
    </source>
</evidence>
<evidence type="ECO:0000313" key="8">
    <source>
        <dbReference type="Proteomes" id="UP000295325"/>
    </source>
</evidence>
<dbReference type="Proteomes" id="UP000295325">
    <property type="component" value="Unassembled WGS sequence"/>
</dbReference>
<feature type="transmembrane region" description="Helical" evidence="6">
    <location>
        <begin position="78"/>
        <end position="97"/>
    </location>
</feature>
<dbReference type="OrthoDB" id="9793828at2"/>
<dbReference type="GO" id="GO:0005886">
    <property type="term" value="C:plasma membrane"/>
    <property type="evidence" value="ECO:0007669"/>
    <property type="project" value="TreeGrafter"/>
</dbReference>
<dbReference type="CDD" id="cd10432">
    <property type="entry name" value="BI-1-like_bacterial"/>
    <property type="match status" value="1"/>
</dbReference>
<evidence type="ECO:0000313" key="7">
    <source>
        <dbReference type="EMBL" id="TDT60963.1"/>
    </source>
</evidence>
<dbReference type="Pfam" id="PF01027">
    <property type="entry name" value="Bax1-I"/>
    <property type="match status" value="1"/>
</dbReference>
<feature type="transmembrane region" description="Helical" evidence="6">
    <location>
        <begin position="39"/>
        <end position="66"/>
    </location>
</feature>
<comment type="caution">
    <text evidence="7">The sequence shown here is derived from an EMBL/GenBank/DDBJ whole genome shotgun (WGS) entry which is preliminary data.</text>
</comment>
<evidence type="ECO:0000256" key="1">
    <source>
        <dbReference type="ARBA" id="ARBA00004141"/>
    </source>
</evidence>
<protein>
    <recommendedName>
        <fullName evidence="9">Modulator of FtsH protease</fullName>
    </recommendedName>
</protein>
<evidence type="ECO:0000256" key="6">
    <source>
        <dbReference type="RuleBase" id="RU004379"/>
    </source>
</evidence>
<reference evidence="7 8" key="1">
    <citation type="submission" date="2019-03" db="EMBL/GenBank/DDBJ databases">
        <title>Genomic Encyclopedia of Type Strains, Phase IV (KMG-IV): sequencing the most valuable type-strain genomes for metagenomic binning, comparative biology and taxonomic classification.</title>
        <authorList>
            <person name="Goeker M."/>
        </authorList>
    </citation>
    <scope>NUCLEOTIDE SEQUENCE [LARGE SCALE GENOMIC DNA]</scope>
    <source>
        <strain evidence="7 8">DSM 24455</strain>
    </source>
</reference>
<dbReference type="InterPro" id="IPR006214">
    <property type="entry name" value="Bax_inhibitor_1-related"/>
</dbReference>
<sequence length="225" mass="24867">MERVYERSRTDFISKVMTHMGVGLLITFLTAYLTASNYYLAIGIAGSPLMFVLALMEIGLVIYLTNRIDKMSLSGARLGFYVYAVLNGLTLSVIFLAYDLPNIYSAFITAAVMFLGAGFIGISIKKDLSAFGHFLMLMLIGIIAASVINIFVGSAGLDYMISLVGVLLFSALTAYDMQKIKSVHYNVYYFDGEAAGKYSIIGALQLYLDFINLFLYLLKLFAKKD</sequence>
<evidence type="ECO:0000256" key="3">
    <source>
        <dbReference type="ARBA" id="ARBA00022692"/>
    </source>
</evidence>
<proteinExistence type="inferred from homology"/>
<comment type="similarity">
    <text evidence="2 6">Belongs to the BI1 family.</text>
</comment>
<keyword evidence="5 6" id="KW-0472">Membrane</keyword>
<keyword evidence="3 6" id="KW-0812">Transmembrane</keyword>